<organism evidence="1 2">
    <name type="scientific">Geobacillus subterraneus</name>
    <dbReference type="NCBI Taxonomy" id="129338"/>
    <lineage>
        <taxon>Bacteria</taxon>
        <taxon>Bacillati</taxon>
        <taxon>Bacillota</taxon>
        <taxon>Bacilli</taxon>
        <taxon>Bacillales</taxon>
        <taxon>Anoxybacillaceae</taxon>
        <taxon>Geobacillus</taxon>
    </lineage>
</organism>
<protein>
    <submittedName>
        <fullName evidence="1">Uncharacterized protein</fullName>
    </submittedName>
</protein>
<keyword evidence="2" id="KW-1185">Reference proteome</keyword>
<evidence type="ECO:0000313" key="1">
    <source>
        <dbReference type="EMBL" id="BBW98675.1"/>
    </source>
</evidence>
<dbReference type="Proteomes" id="UP000501421">
    <property type="component" value="Chromosome"/>
</dbReference>
<dbReference type="AlphaFoldDB" id="A0A679FVF0"/>
<dbReference type="EMBL" id="AP022557">
    <property type="protein sequence ID" value="BBW98675.1"/>
    <property type="molecule type" value="Genomic_DNA"/>
</dbReference>
<gene>
    <name evidence="1" type="ORF">GsuE55_35080</name>
</gene>
<dbReference type="RefSeq" id="WP_033844554.1">
    <property type="nucleotide sequence ID" value="NZ_AP022557.1"/>
</dbReference>
<sequence length="65" mass="7069">MERTLQSAQNVGLEPKIKVQVASTAAVKAAIKGLLKNKSKVFALVENIGGKSTRTALEKRWDKFA</sequence>
<accession>A0A679FVF0</accession>
<name>A0A679FVF0_9BACL</name>
<reference evidence="2" key="1">
    <citation type="journal article" date="2020" name="Microbiol. Resour. Announc.">
        <title>Complete Genome Sequence of Geobacillus sp. Strain E55-1, Isolated from Mine Geyser in Japan.</title>
        <authorList>
            <person name="Miyazaki K."/>
            <person name="Hase E."/>
            <person name="Tokito N."/>
        </authorList>
    </citation>
    <scope>NUCLEOTIDE SEQUENCE [LARGE SCALE GENOMIC DNA]</scope>
    <source>
        <strain evidence="2">E55-1</strain>
    </source>
</reference>
<evidence type="ECO:0000313" key="2">
    <source>
        <dbReference type="Proteomes" id="UP000501421"/>
    </source>
</evidence>
<proteinExistence type="predicted"/>